<keyword evidence="5" id="KW-0235">DNA replication</keyword>
<keyword evidence="9" id="KW-0233">DNA recombination</keyword>
<proteinExistence type="inferred from homology"/>
<evidence type="ECO:0000256" key="8">
    <source>
        <dbReference type="ARBA" id="ARBA00022840"/>
    </source>
</evidence>
<dbReference type="GO" id="GO:0006310">
    <property type="term" value="P:DNA recombination"/>
    <property type="evidence" value="ECO:0007669"/>
    <property type="project" value="UniProtKB-KW"/>
</dbReference>
<keyword evidence="3 15" id="KW-0436">Ligase</keyword>
<evidence type="ECO:0000256" key="12">
    <source>
        <dbReference type="ARBA" id="ARBA00034003"/>
    </source>
</evidence>
<comment type="caution">
    <text evidence="15">The sequence shown here is derived from an EMBL/GenBank/DDBJ whole genome shotgun (WGS) entry which is preliminary data.</text>
</comment>
<reference evidence="15 16" key="1">
    <citation type="journal article" date="2015" name="Nature">
        <title>rRNA introns, odd ribosomes, and small enigmatic genomes across a large radiation of phyla.</title>
        <authorList>
            <person name="Brown C.T."/>
            <person name="Hug L.A."/>
            <person name="Thomas B.C."/>
            <person name="Sharon I."/>
            <person name="Castelle C.J."/>
            <person name="Singh A."/>
            <person name="Wilkins M.J."/>
            <person name="Williams K.H."/>
            <person name="Banfield J.F."/>
        </authorList>
    </citation>
    <scope>NUCLEOTIDE SEQUENCE [LARGE SCALE GENOMIC DNA]</scope>
</reference>
<keyword evidence="11" id="KW-0131">Cell cycle</keyword>
<dbReference type="InterPro" id="IPR012309">
    <property type="entry name" value="DNA_ligase_ATP-dep_C"/>
</dbReference>
<evidence type="ECO:0000313" key="15">
    <source>
        <dbReference type="EMBL" id="KKU62467.1"/>
    </source>
</evidence>
<dbReference type="GO" id="GO:0005524">
    <property type="term" value="F:ATP binding"/>
    <property type="evidence" value="ECO:0007669"/>
    <property type="project" value="UniProtKB-KW"/>
</dbReference>
<dbReference type="PANTHER" id="PTHR45674:SF4">
    <property type="entry name" value="DNA LIGASE 1"/>
    <property type="match status" value="1"/>
</dbReference>
<dbReference type="InterPro" id="IPR012310">
    <property type="entry name" value="DNA_ligase_ATP-dep_cent"/>
</dbReference>
<evidence type="ECO:0000256" key="2">
    <source>
        <dbReference type="ARBA" id="ARBA00012727"/>
    </source>
</evidence>
<feature type="domain" description="ATP-dependent DNA ligase family profile" evidence="14">
    <location>
        <begin position="375"/>
        <end position="503"/>
    </location>
</feature>
<dbReference type="SUPFAM" id="SSF56091">
    <property type="entry name" value="DNA ligase/mRNA capping enzyme, catalytic domain"/>
    <property type="match status" value="1"/>
</dbReference>
<keyword evidence="6" id="KW-0547">Nucleotide-binding</keyword>
<dbReference type="GO" id="GO:0051301">
    <property type="term" value="P:cell division"/>
    <property type="evidence" value="ECO:0007669"/>
    <property type="project" value="UniProtKB-KW"/>
</dbReference>
<accession>A0A0G1RZE3</accession>
<evidence type="ECO:0000256" key="7">
    <source>
        <dbReference type="ARBA" id="ARBA00022763"/>
    </source>
</evidence>
<dbReference type="Pfam" id="PF04675">
    <property type="entry name" value="DNA_ligase_A_N"/>
    <property type="match status" value="1"/>
</dbReference>
<evidence type="ECO:0000256" key="1">
    <source>
        <dbReference type="ARBA" id="ARBA00007572"/>
    </source>
</evidence>
<keyword evidence="7" id="KW-0227">DNA damage</keyword>
<evidence type="ECO:0000256" key="11">
    <source>
        <dbReference type="ARBA" id="ARBA00023306"/>
    </source>
</evidence>
<dbReference type="InterPro" id="IPR050191">
    <property type="entry name" value="ATP-dep_DNA_ligase"/>
</dbReference>
<evidence type="ECO:0000256" key="6">
    <source>
        <dbReference type="ARBA" id="ARBA00022741"/>
    </source>
</evidence>
<dbReference type="InterPro" id="IPR012308">
    <property type="entry name" value="DNA_ligase_ATP-dep_N"/>
</dbReference>
<dbReference type="PANTHER" id="PTHR45674">
    <property type="entry name" value="DNA LIGASE 1/3 FAMILY MEMBER"/>
    <property type="match status" value="1"/>
</dbReference>
<dbReference type="AlphaFoldDB" id="A0A0G1RZE3"/>
<evidence type="ECO:0000313" key="16">
    <source>
        <dbReference type="Proteomes" id="UP000034364"/>
    </source>
</evidence>
<keyword evidence="10" id="KW-0234">DNA repair</keyword>
<keyword evidence="4" id="KW-0132">Cell division</keyword>
<dbReference type="GO" id="GO:0006281">
    <property type="term" value="P:DNA repair"/>
    <property type="evidence" value="ECO:0007669"/>
    <property type="project" value="UniProtKB-KW"/>
</dbReference>
<keyword evidence="8" id="KW-0067">ATP-binding</keyword>
<name>A0A0G1RZE3_9BACT</name>
<dbReference type="PATRIC" id="fig|1618353.3.peg.1064"/>
<dbReference type="SUPFAM" id="SSF50249">
    <property type="entry name" value="Nucleic acid-binding proteins"/>
    <property type="match status" value="1"/>
</dbReference>
<evidence type="ECO:0000256" key="10">
    <source>
        <dbReference type="ARBA" id="ARBA00023204"/>
    </source>
</evidence>
<evidence type="ECO:0000256" key="4">
    <source>
        <dbReference type="ARBA" id="ARBA00022618"/>
    </source>
</evidence>
<comment type="similarity">
    <text evidence="1 13">Belongs to the ATP-dependent DNA ligase family.</text>
</comment>
<evidence type="ECO:0000256" key="3">
    <source>
        <dbReference type="ARBA" id="ARBA00022598"/>
    </source>
</evidence>
<evidence type="ECO:0000259" key="14">
    <source>
        <dbReference type="PROSITE" id="PS50160"/>
    </source>
</evidence>
<dbReference type="SUPFAM" id="SSF117018">
    <property type="entry name" value="ATP-dependent DNA ligase DNA-binding domain"/>
    <property type="match status" value="1"/>
</dbReference>
<dbReference type="GO" id="GO:0003677">
    <property type="term" value="F:DNA binding"/>
    <property type="evidence" value="ECO:0007669"/>
    <property type="project" value="InterPro"/>
</dbReference>
<dbReference type="Gene3D" id="1.10.3260.10">
    <property type="entry name" value="DNA ligase, ATP-dependent, N-terminal domain"/>
    <property type="match status" value="1"/>
</dbReference>
<dbReference type="PROSITE" id="PS50160">
    <property type="entry name" value="DNA_LIGASE_A3"/>
    <property type="match status" value="1"/>
</dbReference>
<dbReference type="Gene3D" id="2.40.50.140">
    <property type="entry name" value="Nucleic acid-binding proteins"/>
    <property type="match status" value="1"/>
</dbReference>
<dbReference type="GO" id="GO:0003910">
    <property type="term" value="F:DNA ligase (ATP) activity"/>
    <property type="evidence" value="ECO:0007669"/>
    <property type="project" value="UniProtKB-EC"/>
</dbReference>
<dbReference type="Pfam" id="PF04679">
    <property type="entry name" value="DNA_ligase_A_C"/>
    <property type="match status" value="1"/>
</dbReference>
<dbReference type="EMBL" id="LCNV01000048">
    <property type="protein sequence ID" value="KKU62467.1"/>
    <property type="molecule type" value="Genomic_DNA"/>
</dbReference>
<sequence>MDFAGFSGYLEELEKTGSRLEMTRVLAQMFAKATPDEGKLMAYLSQGRLGPAYDNPNMGVADKQVVKAIQRLSEKDAGKLFREYGDLGLVAEKIKSQIPSLPAGRQVTKSQINHNIQTPKVHEMLMEIAKAGGLGSQEKKIQLIGDLLTRLEPKSAKYAVRIILGKLRTGLFSDMTVLDSLSWMIAGDKSLRKDLEQIYNVRADLGELVEKVKSHITNLPAGRAGDKSNSKFKIQNMKIEPEAGTPVLMARGERAASAREIWERTGQAAMEYKLDGLRIQAHIKSGKVNLFSRGLENVTEMYGKVNLFSRGLENVTEMYPDVVDGLEKQIKQECIVEGEMIAVGKNGKFLTFQETVQRKRKYNITEMVGKIPLKLYVFDILAADGKGYLDLPNDKRRELLEAALDTRKGDTVRLMPRKIAHGVTDIEKYFAEAIKDGTEGIFVKKLDSVYQAGSRNFNWIKYKKSYDKSTIADTIDAVVMGYDAGQGKRSGFGIGDFLIGVYEPKEDKYLTVAKIGTGLTDEEWREMKAQGSKYNVPSKPGNYEVSKLMGCDVWVKPKIVVEIKADEITKSPMHTSGYALRFPRLVGWREKQPEDATSVGEIIKLYQMQKK</sequence>
<dbReference type="EC" id="6.5.1.1" evidence="2"/>
<dbReference type="CDD" id="cd07901">
    <property type="entry name" value="Adenylation_DNA_ligase_Arch_LigB"/>
    <property type="match status" value="1"/>
</dbReference>
<comment type="catalytic activity">
    <reaction evidence="12">
        <text>ATP + (deoxyribonucleotide)n-3'-hydroxyl + 5'-phospho-(deoxyribonucleotide)m = (deoxyribonucleotide)n+m + AMP + diphosphate.</text>
        <dbReference type="EC" id="6.5.1.1"/>
    </reaction>
</comment>
<evidence type="ECO:0000256" key="9">
    <source>
        <dbReference type="ARBA" id="ARBA00023172"/>
    </source>
</evidence>
<protein>
    <recommendedName>
        <fullName evidence="2">DNA ligase (ATP)</fullName>
        <ecNumber evidence="2">6.5.1.1</ecNumber>
    </recommendedName>
</protein>
<evidence type="ECO:0000256" key="13">
    <source>
        <dbReference type="RuleBase" id="RU004196"/>
    </source>
</evidence>
<dbReference type="GO" id="GO:0071897">
    <property type="term" value="P:DNA biosynthetic process"/>
    <property type="evidence" value="ECO:0007669"/>
    <property type="project" value="InterPro"/>
</dbReference>
<dbReference type="GO" id="GO:0006273">
    <property type="term" value="P:lagging strand elongation"/>
    <property type="evidence" value="ECO:0007669"/>
    <property type="project" value="TreeGrafter"/>
</dbReference>
<gene>
    <name evidence="15" type="ORF">UX87_C0048G0007</name>
</gene>
<dbReference type="NCBIfam" id="TIGR00574">
    <property type="entry name" value="dnl1"/>
    <property type="match status" value="1"/>
</dbReference>
<organism evidence="15 16">
    <name type="scientific">Candidatus Amesbacteria bacterium GW2011_GWA1_47_16</name>
    <dbReference type="NCBI Taxonomy" id="1618353"/>
    <lineage>
        <taxon>Bacteria</taxon>
        <taxon>Candidatus Amesiibacteriota</taxon>
    </lineage>
</organism>
<evidence type="ECO:0000256" key="5">
    <source>
        <dbReference type="ARBA" id="ARBA00022705"/>
    </source>
</evidence>
<dbReference type="InterPro" id="IPR012340">
    <property type="entry name" value="NA-bd_OB-fold"/>
</dbReference>
<dbReference type="Proteomes" id="UP000034364">
    <property type="component" value="Unassembled WGS sequence"/>
</dbReference>
<dbReference type="Pfam" id="PF01068">
    <property type="entry name" value="DNA_ligase_A_M"/>
    <property type="match status" value="1"/>
</dbReference>
<dbReference type="InterPro" id="IPR036599">
    <property type="entry name" value="DNA_ligase_N_sf"/>
</dbReference>
<dbReference type="Gene3D" id="3.30.470.30">
    <property type="entry name" value="DNA ligase/mRNA capping enzyme"/>
    <property type="match status" value="2"/>
</dbReference>
<dbReference type="InterPro" id="IPR000977">
    <property type="entry name" value="DNA_ligase_ATP-dep"/>
</dbReference>